<reference evidence="20" key="1">
    <citation type="submission" date="2016-11" db="UniProtKB">
        <authorList>
            <consortium name="WormBaseParasite"/>
        </authorList>
    </citation>
    <scope>IDENTIFICATION</scope>
</reference>
<dbReference type="InterPro" id="IPR018000">
    <property type="entry name" value="Neurotransmitter_ion_chnl_CS"/>
</dbReference>
<dbReference type="InterPro" id="IPR006028">
    <property type="entry name" value="GABAA/Glycine_rcpt"/>
</dbReference>
<keyword evidence="10" id="KW-0869">Chloride channel</keyword>
<keyword evidence="11" id="KW-0325">Glycoprotein</keyword>
<dbReference type="GO" id="GO:0005230">
    <property type="term" value="F:extracellular ligand-gated monoatomic ion channel activity"/>
    <property type="evidence" value="ECO:0007669"/>
    <property type="project" value="InterPro"/>
</dbReference>
<keyword evidence="3" id="KW-0812">Transmembrane</keyword>
<dbReference type="FunFam" id="2.70.170.10:FF:000045">
    <property type="entry name" value="Predicted protein"/>
    <property type="match status" value="1"/>
</dbReference>
<dbReference type="PRINTS" id="PR00253">
    <property type="entry name" value="GABAARECEPTR"/>
</dbReference>
<dbReference type="GO" id="GO:0004888">
    <property type="term" value="F:transmembrane signaling receptor activity"/>
    <property type="evidence" value="ECO:0007669"/>
    <property type="project" value="InterPro"/>
</dbReference>
<dbReference type="Gene3D" id="2.70.170.10">
    <property type="entry name" value="Neurotransmitter-gated ion-channel ligand-binding domain"/>
    <property type="match status" value="1"/>
</dbReference>
<dbReference type="CDD" id="cd18991">
    <property type="entry name" value="LGIC_ECD_GlyR"/>
    <property type="match status" value="1"/>
</dbReference>
<evidence type="ECO:0000259" key="18">
    <source>
        <dbReference type="Pfam" id="PF02932"/>
    </source>
</evidence>
<keyword evidence="1 16" id="KW-0813">Transport</keyword>
<dbReference type="Pfam" id="PF02931">
    <property type="entry name" value="Neur_chan_LBD"/>
    <property type="match status" value="1"/>
</dbReference>
<evidence type="ECO:0000256" key="2">
    <source>
        <dbReference type="ARBA" id="ARBA00022475"/>
    </source>
</evidence>
<dbReference type="SUPFAM" id="SSF63712">
    <property type="entry name" value="Nicotinic receptor ligand binding domain-like"/>
    <property type="match status" value="1"/>
</dbReference>
<dbReference type="InterPro" id="IPR006201">
    <property type="entry name" value="Neur_channel"/>
</dbReference>
<keyword evidence="9" id="KW-1015">Disulfide bond</keyword>
<proteinExistence type="inferred from homology"/>
<evidence type="ECO:0000313" key="20">
    <source>
        <dbReference type="WBParaSite" id="maker-uti_cns_0003595-snap-gene-0.3-mRNA-1"/>
    </source>
</evidence>
<evidence type="ECO:0000256" key="6">
    <source>
        <dbReference type="ARBA" id="ARBA00023018"/>
    </source>
</evidence>
<dbReference type="InterPro" id="IPR006202">
    <property type="entry name" value="Neur_chan_lig-bd"/>
</dbReference>
<accession>A0A1I8GYZ5</accession>
<protein>
    <submittedName>
        <fullName evidence="20">Glycine receptor subunit alpha-2</fullName>
    </submittedName>
</protein>
<dbReference type="InterPro" id="IPR038050">
    <property type="entry name" value="Neuro_actylchol_rec"/>
</dbReference>
<dbReference type="PROSITE" id="PS00236">
    <property type="entry name" value="NEUROTR_ION_CHANNEL"/>
    <property type="match status" value="1"/>
</dbReference>
<evidence type="ECO:0000313" key="19">
    <source>
        <dbReference type="Proteomes" id="UP000095280"/>
    </source>
</evidence>
<evidence type="ECO:0000256" key="16">
    <source>
        <dbReference type="RuleBase" id="RU000687"/>
    </source>
</evidence>
<dbReference type="GO" id="GO:0005254">
    <property type="term" value="F:chloride channel activity"/>
    <property type="evidence" value="ECO:0007669"/>
    <property type="project" value="UniProtKB-KW"/>
</dbReference>
<evidence type="ECO:0000256" key="13">
    <source>
        <dbReference type="ARBA" id="ARBA00023257"/>
    </source>
</evidence>
<keyword evidence="13" id="KW-0628">Postsynaptic cell membrane</keyword>
<evidence type="ECO:0000256" key="9">
    <source>
        <dbReference type="ARBA" id="ARBA00023157"/>
    </source>
</evidence>
<dbReference type="WBParaSite" id="maker-uti_cns_0003595-snap-gene-0.3-mRNA-1">
    <property type="protein sequence ID" value="maker-uti_cns_0003595-snap-gene-0.3-mRNA-1"/>
    <property type="gene ID" value="maker-uti_cns_0003595-snap-gene-0.3"/>
</dbReference>
<evidence type="ECO:0000256" key="11">
    <source>
        <dbReference type="ARBA" id="ARBA00023180"/>
    </source>
</evidence>
<evidence type="ECO:0000256" key="14">
    <source>
        <dbReference type="ARBA" id="ARBA00023303"/>
    </source>
</evidence>
<keyword evidence="7 16" id="KW-0406">Ion transport</keyword>
<dbReference type="Proteomes" id="UP000095280">
    <property type="component" value="Unplaced"/>
</dbReference>
<keyword evidence="4 16" id="KW-0732">Signal</keyword>
<evidence type="ECO:0000256" key="5">
    <source>
        <dbReference type="ARBA" id="ARBA00022989"/>
    </source>
</evidence>
<dbReference type="GO" id="GO:0034707">
    <property type="term" value="C:chloride channel complex"/>
    <property type="evidence" value="ECO:0007669"/>
    <property type="project" value="UniProtKB-KW"/>
</dbReference>
<evidence type="ECO:0000256" key="10">
    <source>
        <dbReference type="ARBA" id="ARBA00023173"/>
    </source>
</evidence>
<dbReference type="PRINTS" id="PR00252">
    <property type="entry name" value="NRIONCHANNEL"/>
</dbReference>
<keyword evidence="14 16" id="KW-0407">Ion channel</keyword>
<evidence type="ECO:0000259" key="17">
    <source>
        <dbReference type="Pfam" id="PF02931"/>
    </source>
</evidence>
<keyword evidence="19" id="KW-1185">Reference proteome</keyword>
<evidence type="ECO:0000256" key="1">
    <source>
        <dbReference type="ARBA" id="ARBA00022448"/>
    </source>
</evidence>
<keyword evidence="2" id="KW-1003">Cell membrane</keyword>
<dbReference type="AlphaFoldDB" id="A0A1I8GYZ5"/>
<feature type="domain" description="Neurotransmitter-gated ion-channel transmembrane" evidence="18">
    <location>
        <begin position="256"/>
        <end position="345"/>
    </location>
</feature>
<evidence type="ECO:0000256" key="3">
    <source>
        <dbReference type="ARBA" id="ARBA00022692"/>
    </source>
</evidence>
<dbReference type="InterPro" id="IPR006029">
    <property type="entry name" value="Neurotrans-gated_channel_TM"/>
</dbReference>
<feature type="signal peptide" evidence="16">
    <location>
        <begin position="1"/>
        <end position="32"/>
    </location>
</feature>
<keyword evidence="5" id="KW-1133">Transmembrane helix</keyword>
<dbReference type="SUPFAM" id="SSF90112">
    <property type="entry name" value="Neurotransmitter-gated ion-channel transmembrane pore"/>
    <property type="match status" value="1"/>
</dbReference>
<comment type="subcellular location">
    <subcellularLocation>
        <location evidence="15">Postsynaptic cell membrane</location>
        <topology evidence="15">Multi-pass membrane protein</topology>
    </subcellularLocation>
</comment>
<keyword evidence="8" id="KW-0472">Membrane</keyword>
<evidence type="ECO:0000256" key="15">
    <source>
        <dbReference type="ARBA" id="ARBA00034104"/>
    </source>
</evidence>
<name>A0A1I8GYZ5_9PLAT</name>
<dbReference type="InterPro" id="IPR036734">
    <property type="entry name" value="Neur_chan_lig-bd_sf"/>
</dbReference>
<evidence type="ECO:0000256" key="7">
    <source>
        <dbReference type="ARBA" id="ARBA00023065"/>
    </source>
</evidence>
<sequence length="389" mass="44603">MNGRSCQSSGPCQTIRLSVVGICCILFSRASAECVMNITSYELYKKLVDSSAYNKRTHPSLTGPTIILLGIYINGFNYISEQSMDYEINLYMREQWWDPRLAFNRSHMCGMEFMKLPDRAWDKIWVPDVFFRNEKKATFHEVTLPNRLMRLYPNGTVYYAAKITATLSCQMKLHKYPLDTQVCPIQFESFGHTVKANVYQWRPGPVEKDEQLILPQFELHATNTKNCQQTYATGDYPCLEVEFVLRRNIGYYLIQLYVPSVLIVILSWVAFWISIDAIPARVTIGLLTVLTMTTQSATARASLPRVSYIKAMDVWMSICLLFVFASLLEFAVVNVFSRKEIRKKSQGLSILSETAKDFEDLICAQVSPMRLYLSNISVLIPEVIMKVVN</sequence>
<dbReference type="PANTHER" id="PTHR18945">
    <property type="entry name" value="NEUROTRANSMITTER GATED ION CHANNEL"/>
    <property type="match status" value="1"/>
</dbReference>
<feature type="domain" description="Neurotransmitter-gated ion-channel ligand-binding" evidence="17">
    <location>
        <begin position="42"/>
        <end position="248"/>
    </location>
</feature>
<dbReference type="InterPro" id="IPR036719">
    <property type="entry name" value="Neuro-gated_channel_TM_sf"/>
</dbReference>
<dbReference type="FunFam" id="1.20.58.390:FF:000067">
    <property type="entry name" value="Glycine receptor subunit alpha-2"/>
    <property type="match status" value="1"/>
</dbReference>
<keyword evidence="6" id="KW-0770">Synapse</keyword>
<dbReference type="NCBIfam" id="TIGR00860">
    <property type="entry name" value="LIC"/>
    <property type="match status" value="1"/>
</dbReference>
<comment type="similarity">
    <text evidence="16">Belongs to the ligand-gated ion channel (TC 1.A.9) family.</text>
</comment>
<keyword evidence="12" id="KW-0868">Chloride</keyword>
<dbReference type="GO" id="GO:0045211">
    <property type="term" value="C:postsynaptic membrane"/>
    <property type="evidence" value="ECO:0007669"/>
    <property type="project" value="UniProtKB-SubCell"/>
</dbReference>
<evidence type="ECO:0000256" key="8">
    <source>
        <dbReference type="ARBA" id="ARBA00023136"/>
    </source>
</evidence>
<organism evidence="19 20">
    <name type="scientific">Macrostomum lignano</name>
    <dbReference type="NCBI Taxonomy" id="282301"/>
    <lineage>
        <taxon>Eukaryota</taxon>
        <taxon>Metazoa</taxon>
        <taxon>Spiralia</taxon>
        <taxon>Lophotrochozoa</taxon>
        <taxon>Platyhelminthes</taxon>
        <taxon>Rhabditophora</taxon>
        <taxon>Macrostomorpha</taxon>
        <taxon>Macrostomida</taxon>
        <taxon>Macrostomidae</taxon>
        <taxon>Macrostomum</taxon>
    </lineage>
</organism>
<evidence type="ECO:0000256" key="12">
    <source>
        <dbReference type="ARBA" id="ARBA00023214"/>
    </source>
</evidence>
<dbReference type="Pfam" id="PF02932">
    <property type="entry name" value="Neur_chan_memb"/>
    <property type="match status" value="1"/>
</dbReference>
<feature type="chain" id="PRO_5022262185" evidence="16">
    <location>
        <begin position="33"/>
        <end position="389"/>
    </location>
</feature>
<evidence type="ECO:0000256" key="4">
    <source>
        <dbReference type="ARBA" id="ARBA00022729"/>
    </source>
</evidence>
<dbReference type="CDD" id="cd19049">
    <property type="entry name" value="LGIC_TM_anion"/>
    <property type="match status" value="1"/>
</dbReference>
<dbReference type="Gene3D" id="1.20.58.390">
    <property type="entry name" value="Neurotransmitter-gated ion-channel transmembrane domain"/>
    <property type="match status" value="1"/>
</dbReference>